<accession>A8T759</accession>
<keyword evidence="1" id="KW-1133">Transmembrane helix</keyword>
<organismHost>
    <name type="scientific">Homo sapiens</name>
    <name type="common">Human</name>
    <dbReference type="NCBI Taxonomy" id="9606"/>
</organismHost>
<organism evidence="2 6">
    <name type="scientific">Human cytomegalovirus</name>
    <name type="common">HHV-5</name>
    <name type="synonym">Human herpesvirus 5</name>
    <dbReference type="NCBI Taxonomy" id="10359"/>
    <lineage>
        <taxon>Viruses</taxon>
        <taxon>Duplodnaviria</taxon>
        <taxon>Heunggongvirae</taxon>
        <taxon>Peploviricota</taxon>
        <taxon>Herviviricetes</taxon>
        <taxon>Herpesvirales</taxon>
        <taxon>Orthoherpesviridae</taxon>
        <taxon>Betaherpesvirinae</taxon>
        <taxon>Cytomegalovirus</taxon>
        <taxon>Cytomegalovirus humanbeta5</taxon>
    </lineage>
</organism>
<reference evidence="5" key="1">
    <citation type="journal article" date="2005" name="Nat. Immunol.">
        <title>Downregulation of natural killer cell-activating ligand CD155 by human cytomegalovirus UL141.</title>
        <authorList>
            <person name="Tomasec P."/>
            <person name="Wang E.C."/>
            <person name="Davison A.J."/>
            <person name="Vojtesek B."/>
            <person name="Armstrong M."/>
            <person name="Griffin C."/>
            <person name="McSharry B.P."/>
            <person name="Morris R.J."/>
            <person name="Llewellyn-Lacey S."/>
            <person name="Rickards C."/>
            <person name="Nomoto A."/>
            <person name="Sinzger C."/>
            <person name="Wilkinson G.W."/>
        </authorList>
    </citation>
    <scope>NUCLEOTIDE SEQUENCE [LARGE SCALE GENOMIC DNA]</scope>
    <source>
        <strain evidence="5">TB40/E</strain>
    </source>
</reference>
<dbReference type="EMBL" id="GQ465282">
    <property type="protein sequence ID" value="ACV66131.1"/>
    <property type="molecule type" value="Genomic_DNA"/>
</dbReference>
<dbReference type="EMBL" id="KF297339">
    <property type="protein sequence ID" value="AGQ47238.1"/>
    <property type="molecule type" value="Genomic_DNA"/>
</dbReference>
<dbReference type="Proteomes" id="UP000181190">
    <property type="component" value="Genome"/>
</dbReference>
<dbReference type="EMBL" id="EF999921">
    <property type="protein sequence ID" value="ABV71536.1"/>
    <property type="molecule type" value="Genomic_DNA"/>
</dbReference>
<proteinExistence type="predicted"/>
<gene>
    <name evidence="3" type="primary">UL6</name>
</gene>
<evidence type="ECO:0000313" key="5">
    <source>
        <dbReference type="EMBL" id="AGQ47238.1"/>
    </source>
</evidence>
<evidence type="ECO:0000313" key="3">
    <source>
        <dbReference type="EMBL" id="ACV65853.1"/>
    </source>
</evidence>
<name>A8T759_HCMV</name>
<keyword evidence="1" id="KW-0472">Membrane</keyword>
<sequence length="284" mass="31472">MHAKINGWAGVCLVTHCLNTRSRTYVALNMLAFVRTPRGVPSCLFNKVWVSRYALVLILMICASESSTSWAVTSNRLPNCSTVTTTAGQDAELHGPAPLSCNVTQWGRYENESTPVLWCTLWGSRMRVSLGHRVAFGCSWKTFFIYNVSESSGGTYYQKGYNCTDKHITLSCFNLTVVPRAVQSTTTVMTPTVVTNSTFSVSLIALRLTTNSSAFGHASYQRQQRVENGTLSKNITNLAFTYGSWGVAMLLFAAVMVLVDLGLPQSAWRRWQSHVDDEERGLLI</sequence>
<protein>
    <submittedName>
        <fullName evidence="2 3">UL6</fullName>
    </submittedName>
</protein>
<dbReference type="Proteomes" id="UP000143167">
    <property type="component" value="Segment"/>
</dbReference>
<keyword evidence="1" id="KW-0812">Transmembrane</keyword>
<dbReference type="EMBL" id="GQ465268">
    <property type="protein sequence ID" value="ACV65853.1"/>
    <property type="molecule type" value="Genomic_DNA"/>
</dbReference>
<feature type="transmembrane region" description="Helical" evidence="1">
    <location>
        <begin position="242"/>
        <end position="263"/>
    </location>
</feature>
<reference evidence="2 6" key="2">
    <citation type="journal article" date="2008" name="J. Gen. Virol.">
        <title>Cloning and sequencing of a highly productive, endotheliotropic virus strain derived from human cytomegalovirus TB40/E.</title>
        <authorList>
            <person name="Sinzger C."/>
            <person name="Hahn G."/>
            <person name="Digel M."/>
            <person name="Katona R."/>
            <person name="Sampaio K.L."/>
            <person name="Messerle M."/>
            <person name="Hengel H."/>
            <person name="Koszinowski U."/>
            <person name="Brune W."/>
            <person name="Adler B."/>
        </authorList>
    </citation>
    <scope>NUCLEOTIDE SEQUENCE [LARGE SCALE GENOMIC DNA]</scope>
    <source>
        <strain evidence="2">TB40/E</strain>
    </source>
</reference>
<reference evidence="5" key="3">
    <citation type="submission" date="2013-06" db="EMBL/GenBank/DDBJ databases">
        <title>Human cytomegalovirus RL11 gene family: variation, recombination and transcription.</title>
        <authorList>
            <person name="Davison A.J."/>
        </authorList>
    </citation>
    <scope>NUCLEOTIDE SEQUENCE</scope>
    <source>
        <strain evidence="3">HAN25</strain>
        <strain evidence="4">TB40/E</strain>
    </source>
</reference>
<evidence type="ECO:0000313" key="6">
    <source>
        <dbReference type="Proteomes" id="UP000181190"/>
    </source>
</evidence>
<evidence type="ECO:0000256" key="1">
    <source>
        <dbReference type="SAM" id="Phobius"/>
    </source>
</evidence>
<evidence type="ECO:0000313" key="4">
    <source>
        <dbReference type="EMBL" id="ACV66131.1"/>
    </source>
</evidence>
<evidence type="ECO:0000313" key="2">
    <source>
        <dbReference type="EMBL" id="ABV71536.1"/>
    </source>
</evidence>